<evidence type="ECO:0000313" key="13">
    <source>
        <dbReference type="EMBL" id="MST33092.1"/>
    </source>
</evidence>
<gene>
    <name evidence="11 13" type="primary">dnaX</name>
    <name evidence="13" type="ORF">GHK86_10210</name>
</gene>
<keyword evidence="9 11" id="KW-0239">DNA-directed DNA polymerase</keyword>
<dbReference type="CDD" id="cd00009">
    <property type="entry name" value="AAA"/>
    <property type="match status" value="1"/>
</dbReference>
<feature type="domain" description="AAA+ ATPase" evidence="12">
    <location>
        <begin position="45"/>
        <end position="185"/>
    </location>
</feature>
<name>A0ABW9QTB6_9ACTN</name>
<proteinExistence type="inferred from homology"/>
<dbReference type="Pfam" id="PF12169">
    <property type="entry name" value="DNA_pol3_gamma3"/>
    <property type="match status" value="1"/>
</dbReference>
<dbReference type="InterPro" id="IPR003593">
    <property type="entry name" value="AAA+_ATPase"/>
</dbReference>
<evidence type="ECO:0000256" key="6">
    <source>
        <dbReference type="ARBA" id="ARBA00022741"/>
    </source>
</evidence>
<evidence type="ECO:0000256" key="9">
    <source>
        <dbReference type="ARBA" id="ARBA00022932"/>
    </source>
</evidence>
<evidence type="ECO:0000256" key="7">
    <source>
        <dbReference type="ARBA" id="ARBA00022833"/>
    </source>
</evidence>
<evidence type="ECO:0000313" key="14">
    <source>
        <dbReference type="Proteomes" id="UP000437736"/>
    </source>
</evidence>
<keyword evidence="5" id="KW-0479">Metal-binding</keyword>
<dbReference type="Gene3D" id="3.40.50.300">
    <property type="entry name" value="P-loop containing nucleotide triphosphate hydrolases"/>
    <property type="match status" value="1"/>
</dbReference>
<comment type="subunit">
    <text evidence="11">DNA polymerase III contains a core (composed of alpha, epsilon and theta chains) that associates with a tau subunit. This core dimerizes to form the POLIII' complex. PolIII' associates with the gamma complex (composed of gamma, delta, delta', psi and chi chains) and with the beta chain to form the complete DNA polymerase III complex.</text>
</comment>
<evidence type="ECO:0000256" key="8">
    <source>
        <dbReference type="ARBA" id="ARBA00022840"/>
    </source>
</evidence>
<evidence type="ECO:0000259" key="12">
    <source>
        <dbReference type="SMART" id="SM00382"/>
    </source>
</evidence>
<protein>
    <recommendedName>
        <fullName evidence="11">DNA polymerase III subunit gamma/tau</fullName>
        <ecNumber evidence="11">2.7.7.7</ecNumber>
    </recommendedName>
</protein>
<dbReference type="InterPro" id="IPR008921">
    <property type="entry name" value="DNA_pol3_clamp-load_cplx_C"/>
</dbReference>
<keyword evidence="3 11" id="KW-0548">Nucleotidyltransferase</keyword>
<dbReference type="SUPFAM" id="SSF48019">
    <property type="entry name" value="post-AAA+ oligomerization domain-like"/>
    <property type="match status" value="1"/>
</dbReference>
<dbReference type="Pfam" id="PF13177">
    <property type="entry name" value="DNA_pol3_delta2"/>
    <property type="match status" value="1"/>
</dbReference>
<keyword evidence="8 11" id="KW-0067">ATP-binding</keyword>
<dbReference type="InterPro" id="IPR050238">
    <property type="entry name" value="DNA_Rep/Repair_Clamp_Loader"/>
</dbReference>
<evidence type="ECO:0000256" key="2">
    <source>
        <dbReference type="ARBA" id="ARBA00022679"/>
    </source>
</evidence>
<dbReference type="InterPro" id="IPR027417">
    <property type="entry name" value="P-loop_NTPase"/>
</dbReference>
<reference evidence="13 14" key="1">
    <citation type="submission" date="2019-11" db="EMBL/GenBank/DDBJ databases">
        <title>Acidiferrimicrobium australis gen. nov., sp. nov., an acidophilic and obligately heterotrophic, member of the Actinobacteria that catalyses dissimilatory oxido- reduction of iron isolated from metal-rich acidic water in Chile.</title>
        <authorList>
            <person name="Gonzalez D."/>
            <person name="Huber K."/>
            <person name="Hedrich S."/>
            <person name="Rojas-Villalobos C."/>
            <person name="Quatrini R."/>
            <person name="Dinamarca M.A."/>
            <person name="Schwarz A."/>
            <person name="Canales C."/>
            <person name="Nancucheo I."/>
        </authorList>
    </citation>
    <scope>NUCLEOTIDE SEQUENCE [LARGE SCALE GENOMIC DNA]</scope>
    <source>
        <strain evidence="13 14">USS-CCA1</strain>
    </source>
</reference>
<dbReference type="PANTHER" id="PTHR11669">
    <property type="entry name" value="REPLICATION FACTOR C / DNA POLYMERASE III GAMMA-TAU SUBUNIT"/>
    <property type="match status" value="1"/>
</dbReference>
<evidence type="ECO:0000256" key="10">
    <source>
        <dbReference type="ARBA" id="ARBA00049244"/>
    </source>
</evidence>
<dbReference type="PANTHER" id="PTHR11669:SF0">
    <property type="entry name" value="PROTEIN STICHEL-LIKE 2"/>
    <property type="match status" value="1"/>
</dbReference>
<evidence type="ECO:0000256" key="11">
    <source>
        <dbReference type="RuleBase" id="RU364063"/>
    </source>
</evidence>
<keyword evidence="6 11" id="KW-0547">Nucleotide-binding</keyword>
<comment type="similarity">
    <text evidence="1 11">Belongs to the DnaX/STICHEL family.</text>
</comment>
<keyword evidence="4 11" id="KW-0235">DNA replication</keyword>
<comment type="catalytic activity">
    <reaction evidence="10 11">
        <text>DNA(n) + a 2'-deoxyribonucleoside 5'-triphosphate = DNA(n+1) + diphosphate</text>
        <dbReference type="Rhea" id="RHEA:22508"/>
        <dbReference type="Rhea" id="RHEA-COMP:17339"/>
        <dbReference type="Rhea" id="RHEA-COMP:17340"/>
        <dbReference type="ChEBI" id="CHEBI:33019"/>
        <dbReference type="ChEBI" id="CHEBI:61560"/>
        <dbReference type="ChEBI" id="CHEBI:173112"/>
        <dbReference type="EC" id="2.7.7.7"/>
    </reaction>
</comment>
<dbReference type="InterPro" id="IPR045085">
    <property type="entry name" value="HLD_clamp_pol_III_gamma_tau"/>
</dbReference>
<dbReference type="Gene3D" id="1.20.272.10">
    <property type="match status" value="1"/>
</dbReference>
<dbReference type="GO" id="GO:0003887">
    <property type="term" value="F:DNA-directed DNA polymerase activity"/>
    <property type="evidence" value="ECO:0007669"/>
    <property type="project" value="UniProtKB-EC"/>
</dbReference>
<feature type="non-terminal residue" evidence="13">
    <location>
        <position position="376"/>
    </location>
</feature>
<dbReference type="InterPro" id="IPR012763">
    <property type="entry name" value="DNA_pol_III_sug/sutau_N"/>
</dbReference>
<comment type="caution">
    <text evidence="13">The sequence shown here is derived from an EMBL/GenBank/DDBJ whole genome shotgun (WGS) entry which is preliminary data.</text>
</comment>
<evidence type="ECO:0000256" key="3">
    <source>
        <dbReference type="ARBA" id="ARBA00022695"/>
    </source>
</evidence>
<keyword evidence="7" id="KW-0862">Zinc</keyword>
<dbReference type="EMBL" id="WJHE01000481">
    <property type="protein sequence ID" value="MST33092.1"/>
    <property type="molecule type" value="Genomic_DNA"/>
</dbReference>
<evidence type="ECO:0000256" key="5">
    <source>
        <dbReference type="ARBA" id="ARBA00022723"/>
    </source>
</evidence>
<organism evidence="13 14">
    <name type="scientific">Acidiferrimicrobium australe</name>
    <dbReference type="NCBI Taxonomy" id="2664430"/>
    <lineage>
        <taxon>Bacteria</taxon>
        <taxon>Bacillati</taxon>
        <taxon>Actinomycetota</taxon>
        <taxon>Acidimicrobiia</taxon>
        <taxon>Acidimicrobiales</taxon>
        <taxon>Acidimicrobiaceae</taxon>
        <taxon>Acidiferrimicrobium</taxon>
    </lineage>
</organism>
<keyword evidence="2 11" id="KW-0808">Transferase</keyword>
<dbReference type="Pfam" id="PF22608">
    <property type="entry name" value="DNAX_ATPase_lid"/>
    <property type="match status" value="1"/>
</dbReference>
<dbReference type="NCBIfam" id="TIGR02397">
    <property type="entry name" value="dnaX_nterm"/>
    <property type="match status" value="1"/>
</dbReference>
<sequence>MADVPGAGEPYQSLYRRYRPQRFEEVRGQEHVTRALRNAVREGRVAHAYLFSGPRGTGKTSTARILAMALNCADPQDGEPDGTCPSCVAIRQGSSLDVQELDAASNRGIDEMRDLLSRVALGIPGRWKVYIVDEVHQLTAVAASALLKTLEEPPPHVVFVLATTDPQKVLQTIRSRTQHFEFRLLGSDVLAGLLRDVNDSAALGVAPEAIDLVVRRGHGSARDALSVLDQVAALGEVDDEAGTVSDIVDAMADHDPGRILVAVAEAVASGRDPRRLANDLIEHLRNGFLAEQAPSLVLLADDAAAEAARQAGSLGRAGLVRALEVLGRTAADLREAVDPRVTLEVALVQLASPATDASVEGLTRRVERLEERLARL</sequence>
<comment type="function">
    <text evidence="11">DNA polymerase III is a complex, multichain enzyme responsible for most of the replicative synthesis in bacteria. This DNA polymerase also exhibits 3' to 5' exonuclease activity.</text>
</comment>
<dbReference type="InterPro" id="IPR022754">
    <property type="entry name" value="DNA_pol_III_gamma-3"/>
</dbReference>
<dbReference type="SMART" id="SM00382">
    <property type="entry name" value="AAA"/>
    <property type="match status" value="1"/>
</dbReference>
<dbReference type="SUPFAM" id="SSF52540">
    <property type="entry name" value="P-loop containing nucleoside triphosphate hydrolases"/>
    <property type="match status" value="1"/>
</dbReference>
<keyword evidence="14" id="KW-1185">Reference proteome</keyword>
<evidence type="ECO:0000256" key="4">
    <source>
        <dbReference type="ARBA" id="ARBA00022705"/>
    </source>
</evidence>
<evidence type="ECO:0000256" key="1">
    <source>
        <dbReference type="ARBA" id="ARBA00006360"/>
    </source>
</evidence>
<accession>A0ABW9QTB6</accession>
<dbReference type="Proteomes" id="UP000437736">
    <property type="component" value="Unassembled WGS sequence"/>
</dbReference>
<dbReference type="EC" id="2.7.7.7" evidence="11"/>